<evidence type="ECO:0000313" key="3">
    <source>
        <dbReference type="EMBL" id="KAA1380550.1"/>
    </source>
</evidence>
<dbReference type="RefSeq" id="WP_129181125.1">
    <property type="nucleotide sequence ID" value="NZ_JAGIOG010000001.1"/>
</dbReference>
<comment type="caution">
    <text evidence="3">The sequence shown here is derived from an EMBL/GenBank/DDBJ whole genome shotgun (WGS) entry which is preliminary data.</text>
</comment>
<keyword evidence="2" id="KW-1133">Transmembrane helix</keyword>
<keyword evidence="4" id="KW-1185">Reference proteome</keyword>
<feature type="compositionally biased region" description="Pro residues" evidence="1">
    <location>
        <begin position="142"/>
        <end position="158"/>
    </location>
</feature>
<feature type="transmembrane region" description="Helical" evidence="2">
    <location>
        <begin position="115"/>
        <end position="132"/>
    </location>
</feature>
<dbReference type="AlphaFoldDB" id="A0A641AR33"/>
<organism evidence="3 4">
    <name type="scientific">Aeromicrobium fastidiosum</name>
    <dbReference type="NCBI Taxonomy" id="52699"/>
    <lineage>
        <taxon>Bacteria</taxon>
        <taxon>Bacillati</taxon>
        <taxon>Actinomycetota</taxon>
        <taxon>Actinomycetes</taxon>
        <taxon>Propionibacteriales</taxon>
        <taxon>Nocardioidaceae</taxon>
        <taxon>Aeromicrobium</taxon>
    </lineage>
</organism>
<evidence type="ECO:0000313" key="4">
    <source>
        <dbReference type="Proteomes" id="UP001515100"/>
    </source>
</evidence>
<evidence type="ECO:0000256" key="1">
    <source>
        <dbReference type="SAM" id="MobiDB-lite"/>
    </source>
</evidence>
<keyword evidence="2" id="KW-0472">Membrane</keyword>
<evidence type="ECO:0000256" key="2">
    <source>
        <dbReference type="SAM" id="Phobius"/>
    </source>
</evidence>
<name>A0A641AR33_9ACTN</name>
<protein>
    <recommendedName>
        <fullName evidence="5">DUF3618 domain-containing protein</fullName>
    </recommendedName>
</protein>
<proteinExistence type="predicted"/>
<dbReference type="EMBL" id="SDPP02000001">
    <property type="protein sequence ID" value="KAA1380550.1"/>
    <property type="molecule type" value="Genomic_DNA"/>
</dbReference>
<sequence length="172" mass="19063">MTRPFKKKTLRDKLEAQLSDLASQTDDLRKQVADRAPVVRDQILEQTGELRKHSDDLRKQVADRAPAVRDQIAAHLPDRHQLLDLRDDLFNRLPEPVQDRLPEKVKPPRKRLRRVAAVGILTGAGAAAFAILKRRGDAPAPYVAPAPRPAATTPPPAPTDVVGEPVDGEHKK</sequence>
<reference evidence="3" key="1">
    <citation type="submission" date="2019-09" db="EMBL/GenBank/DDBJ databases">
        <authorList>
            <person name="Li J."/>
        </authorList>
    </citation>
    <scope>NUCLEOTIDE SEQUENCE [LARGE SCALE GENOMIC DNA]</scope>
    <source>
        <strain evidence="3">NRBC 14897</strain>
    </source>
</reference>
<dbReference type="Proteomes" id="UP001515100">
    <property type="component" value="Unassembled WGS sequence"/>
</dbReference>
<dbReference type="OrthoDB" id="3749065at2"/>
<keyword evidence="2" id="KW-0812">Transmembrane</keyword>
<feature type="region of interest" description="Disordered" evidence="1">
    <location>
        <begin position="139"/>
        <end position="172"/>
    </location>
</feature>
<accession>A0A641AR33</accession>
<gene>
    <name evidence="3" type="ORF">ESP62_005060</name>
</gene>
<evidence type="ECO:0008006" key="5">
    <source>
        <dbReference type="Google" id="ProtNLM"/>
    </source>
</evidence>